<feature type="transmembrane region" description="Helical" evidence="1">
    <location>
        <begin position="214"/>
        <end position="235"/>
    </location>
</feature>
<dbReference type="RefSeq" id="WP_006546502.1">
    <property type="nucleotide sequence ID" value="NZ_DS999543.1"/>
</dbReference>
<dbReference type="HOGENOM" id="CLU_025319_1_0_11"/>
<name>C0W0Y7_9ACTO</name>
<evidence type="ECO:0000313" key="2">
    <source>
        <dbReference type="EMBL" id="EEH63711.1"/>
    </source>
</evidence>
<organism evidence="2 3">
    <name type="scientific">Gleimia coleocanis DSM 15436</name>
    <dbReference type="NCBI Taxonomy" id="525245"/>
    <lineage>
        <taxon>Bacteria</taxon>
        <taxon>Bacillati</taxon>
        <taxon>Actinomycetota</taxon>
        <taxon>Actinomycetes</taxon>
        <taxon>Actinomycetales</taxon>
        <taxon>Actinomycetaceae</taxon>
        <taxon>Gleimia</taxon>
    </lineage>
</organism>
<comment type="caution">
    <text evidence="2">The sequence shown here is derived from an EMBL/GenBank/DDBJ whole genome shotgun (WGS) entry which is preliminary data.</text>
</comment>
<feature type="transmembrane region" description="Helical" evidence="1">
    <location>
        <begin position="181"/>
        <end position="202"/>
    </location>
</feature>
<keyword evidence="1" id="KW-1133">Transmembrane helix</keyword>
<sequence>MAATLIKLKFRMIINDLMREKWKIVLFAILGIQGALSFAGMIALLTGSAIAGALVGYEGFIYATLSLFSAFIFLMWMIAPVVGYGFDDSLDPRRFATLTYPHRKLGQSLIWATVFGLGSLLTLVLFIPAVIALLGALQWVSAVLFALLIPVALYQYAVWGRALSTTLGHALVSTSKGKDRTALITTLLFLGLVAPMGMWMSWAAQHLSFDTVSQIASGILWTPLVAPFGMAFTVAQGAWVQFGLQVFYTLALLVGGQWLWQRTLPTSMVGKAVPVSVAAEQAISEGRHLVDESLVTKSAGNAAFDLGKELPLLGVFSTLRLNSATVALASRTLQMWLKDPRLSASVLGLLIFPVIAVFMPRLNVDAGEGPNVFMGFSFFIYMMPFILAFTVASLPSYDSTALWGYISAGVTGKQDRVARLLGSFPVVIVMIAAAAGLVGFFNPGQHAFALGIDLLSVFLLGVAVLLPVCSIWLPGVQPPGASPLSTKGAGNQVIVLAMMGIGPLVMLVLYLPIFGLYWLIPSAVLAALVGLLWSSLIAVAGVTISAKLYQANQVKLLAQIRNWPGH</sequence>
<dbReference type="STRING" id="525245.HMPREF0044_0730"/>
<dbReference type="OrthoDB" id="3261041at2"/>
<gene>
    <name evidence="2" type="ORF">HMPREF0044_0730</name>
</gene>
<keyword evidence="1" id="KW-0812">Transmembrane</keyword>
<feature type="transmembrane region" description="Helical" evidence="1">
    <location>
        <begin position="417"/>
        <end position="441"/>
    </location>
</feature>
<feature type="transmembrane region" description="Helical" evidence="1">
    <location>
        <begin position="342"/>
        <end position="360"/>
    </location>
</feature>
<dbReference type="eggNOG" id="ENOG502Z89R">
    <property type="taxonomic scope" value="Bacteria"/>
</dbReference>
<feature type="transmembrane region" description="Helical" evidence="1">
    <location>
        <begin position="139"/>
        <end position="160"/>
    </location>
</feature>
<dbReference type="EMBL" id="ACFG01000030">
    <property type="protein sequence ID" value="EEH63711.1"/>
    <property type="molecule type" value="Genomic_DNA"/>
</dbReference>
<dbReference type="AlphaFoldDB" id="C0W0Y7"/>
<feature type="transmembrane region" description="Helical" evidence="1">
    <location>
        <begin position="524"/>
        <end position="546"/>
    </location>
</feature>
<proteinExistence type="predicted"/>
<feature type="transmembrane region" description="Helical" evidence="1">
    <location>
        <begin position="372"/>
        <end position="397"/>
    </location>
</feature>
<evidence type="ECO:0000313" key="3">
    <source>
        <dbReference type="Proteomes" id="UP000010301"/>
    </source>
</evidence>
<feature type="transmembrane region" description="Helical" evidence="1">
    <location>
        <begin position="60"/>
        <end position="87"/>
    </location>
</feature>
<keyword evidence="3" id="KW-1185">Reference proteome</keyword>
<protein>
    <submittedName>
        <fullName evidence="2">Uncharacterized protein</fullName>
    </submittedName>
</protein>
<evidence type="ECO:0000256" key="1">
    <source>
        <dbReference type="SAM" id="Phobius"/>
    </source>
</evidence>
<accession>C0W0Y7</accession>
<feature type="transmembrane region" description="Helical" evidence="1">
    <location>
        <begin position="493"/>
        <end position="518"/>
    </location>
</feature>
<dbReference type="Proteomes" id="UP000010301">
    <property type="component" value="Unassembled WGS sequence"/>
</dbReference>
<keyword evidence="1" id="KW-0472">Membrane</keyword>
<feature type="transmembrane region" description="Helical" evidence="1">
    <location>
        <begin position="447"/>
        <end position="473"/>
    </location>
</feature>
<reference evidence="2 3" key="1">
    <citation type="submission" date="2009-01" db="EMBL/GenBank/DDBJ databases">
        <authorList>
            <person name="Qin X."/>
            <person name="Bachman B."/>
            <person name="Battles P."/>
            <person name="Bell A."/>
            <person name="Bess C."/>
            <person name="Bickham C."/>
            <person name="Chaboub L."/>
            <person name="Chen D."/>
            <person name="Coyle M."/>
            <person name="Deiros D.R."/>
            <person name="Dinh H."/>
            <person name="Forbes L."/>
            <person name="Fowler G."/>
            <person name="Francisco L."/>
            <person name="Fu Q."/>
            <person name="Gubbala S."/>
            <person name="Hale W."/>
            <person name="Han Y."/>
            <person name="Hemphill L."/>
            <person name="Highlander S.K."/>
            <person name="Hirani K."/>
            <person name="Hogues M."/>
            <person name="Jackson L."/>
            <person name="Jakkamsetti A."/>
            <person name="Javaid M."/>
            <person name="Jiang H."/>
            <person name="Korchina V."/>
            <person name="Kovar C."/>
            <person name="Lara F."/>
            <person name="Lee S."/>
            <person name="Mata R."/>
            <person name="Mathew T."/>
            <person name="Moen C."/>
            <person name="Morales K."/>
            <person name="Munidasa M."/>
            <person name="Nazareth L."/>
            <person name="Ngo R."/>
            <person name="Nguyen L."/>
            <person name="Okwuonu G."/>
            <person name="Ongeri F."/>
            <person name="Patil S."/>
            <person name="Petrosino J."/>
            <person name="Pham C."/>
            <person name="Pham P."/>
            <person name="Pu L.-L."/>
            <person name="Puazo M."/>
            <person name="Raj R."/>
            <person name="Reid J."/>
            <person name="Rouhana J."/>
            <person name="Saada N."/>
            <person name="Shang Y."/>
            <person name="Simmons D."/>
            <person name="Thornton R."/>
            <person name="Warren J."/>
            <person name="Weissenberger G."/>
            <person name="Zhang J."/>
            <person name="Zhang L."/>
            <person name="Zhou C."/>
            <person name="Zhu D."/>
            <person name="Muzny D."/>
            <person name="Worley K."/>
            <person name="Gibbs R."/>
        </authorList>
    </citation>
    <scope>NUCLEOTIDE SEQUENCE [LARGE SCALE GENOMIC DNA]</scope>
    <source>
        <strain evidence="2 3">DSM 15436</strain>
    </source>
</reference>
<feature type="transmembrane region" description="Helical" evidence="1">
    <location>
        <begin position="108"/>
        <end position="133"/>
    </location>
</feature>
<feature type="transmembrane region" description="Helical" evidence="1">
    <location>
        <begin position="21"/>
        <end position="54"/>
    </location>
</feature>